<evidence type="ECO:0000256" key="1">
    <source>
        <dbReference type="SAM" id="SignalP"/>
    </source>
</evidence>
<dbReference type="InterPro" id="IPR010794">
    <property type="entry name" value="MalM"/>
</dbReference>
<accession>A0A1X7AKK5</accession>
<feature type="chain" id="PRO_5013321749" evidence="1">
    <location>
        <begin position="22"/>
        <end position="353"/>
    </location>
</feature>
<dbReference type="EMBL" id="FWPT01000003">
    <property type="protein sequence ID" value="SMA43986.1"/>
    <property type="molecule type" value="Genomic_DNA"/>
</dbReference>
<evidence type="ECO:0000313" key="3">
    <source>
        <dbReference type="Proteomes" id="UP000196573"/>
    </source>
</evidence>
<gene>
    <name evidence="2" type="ORF">EHSB41UT_01706</name>
</gene>
<dbReference type="GO" id="GO:0008643">
    <property type="term" value="P:carbohydrate transport"/>
    <property type="evidence" value="ECO:0007669"/>
    <property type="project" value="InterPro"/>
</dbReference>
<dbReference type="GO" id="GO:0042597">
    <property type="term" value="C:periplasmic space"/>
    <property type="evidence" value="ECO:0007669"/>
    <property type="project" value="InterPro"/>
</dbReference>
<keyword evidence="3" id="KW-1185">Reference proteome</keyword>
<proteinExistence type="predicted"/>
<dbReference type="AlphaFoldDB" id="A0A1X7AKK5"/>
<dbReference type="Pfam" id="PF07148">
    <property type="entry name" value="MalM"/>
    <property type="match status" value="1"/>
</dbReference>
<protein>
    <submittedName>
        <fullName evidence="2">Maltose regulon periplasmic protein</fullName>
    </submittedName>
</protein>
<feature type="signal peptide" evidence="1">
    <location>
        <begin position="1"/>
        <end position="21"/>
    </location>
</feature>
<dbReference type="RefSeq" id="WP_087108802.1">
    <property type="nucleotide sequence ID" value="NZ_CBCSCN010000008.1"/>
</dbReference>
<organism evidence="2 3">
    <name type="scientific">Parendozoicomonas haliclonae</name>
    <dbReference type="NCBI Taxonomy" id="1960125"/>
    <lineage>
        <taxon>Bacteria</taxon>
        <taxon>Pseudomonadati</taxon>
        <taxon>Pseudomonadota</taxon>
        <taxon>Gammaproteobacteria</taxon>
        <taxon>Oceanospirillales</taxon>
        <taxon>Endozoicomonadaceae</taxon>
        <taxon>Parendozoicomonas</taxon>
    </lineage>
</organism>
<evidence type="ECO:0000313" key="2">
    <source>
        <dbReference type="EMBL" id="SMA43986.1"/>
    </source>
</evidence>
<dbReference type="Proteomes" id="UP000196573">
    <property type="component" value="Unassembled WGS sequence"/>
</dbReference>
<dbReference type="PROSITE" id="PS51257">
    <property type="entry name" value="PROKAR_LIPOPROTEIN"/>
    <property type="match status" value="1"/>
</dbReference>
<reference evidence="2 3" key="1">
    <citation type="submission" date="2017-03" db="EMBL/GenBank/DDBJ databases">
        <authorList>
            <person name="Afonso C.L."/>
            <person name="Miller P.J."/>
            <person name="Scott M.A."/>
            <person name="Spackman E."/>
            <person name="Goraichik I."/>
            <person name="Dimitrov K.M."/>
            <person name="Suarez D.L."/>
            <person name="Swayne D.E."/>
        </authorList>
    </citation>
    <scope>NUCLEOTIDE SEQUENCE [LARGE SCALE GENOMIC DNA]</scope>
    <source>
        <strain evidence="2">SB41UT1</strain>
    </source>
</reference>
<dbReference type="OrthoDB" id="6194864at2"/>
<keyword evidence="1" id="KW-0732">Signal</keyword>
<sequence>MKRIALAVALLSLVGCSSVSTVTTPSSVSSQPAFAATSFGQLPFQSIELFDKTVELNQMVSQQGTVLMDGQATAVAGWKLPEFGTYRIRVKSQVSRTGLGDDASAFFPEALLLDNNFEVVRKIPASQLKYIDPNLIGEEYIALEYVIDNRDSLQQPIDYLVVMTSAEAKREKVEVANPRVEYAKVRGHVLPAEEVILAEPLEQGEIALEVEPLLSSFVTLQPAAQPQTPKYVPTAIPQQASAELTVTPVQASQLYLKQVQTYIADKDIKSAMALRQNVKELSTKLQAEFSRLYGQNTDVLKVPAINKEQSAERLLTDTFQSHLVFMLKQENPQQALALIDQLDNLTGHIDALF</sequence>
<name>A0A1X7AKK5_9GAMM</name>